<dbReference type="SUPFAM" id="SSF53448">
    <property type="entry name" value="Nucleotide-diphospho-sugar transferases"/>
    <property type="match status" value="1"/>
</dbReference>
<dbReference type="EMBL" id="JAVIIP010000008">
    <property type="protein sequence ID" value="MDX8539423.1"/>
    <property type="molecule type" value="Genomic_DNA"/>
</dbReference>
<accession>A0ABU5AQ52</accession>
<feature type="domain" description="Glycosyltransferase 2-like" evidence="1">
    <location>
        <begin position="19"/>
        <end position="177"/>
    </location>
</feature>
<dbReference type="InterPro" id="IPR050834">
    <property type="entry name" value="Glycosyltransf_2"/>
</dbReference>
<organism evidence="2 3">
    <name type="scientific">Mesorhizobium abyssinicae</name>
    <dbReference type="NCBI Taxonomy" id="1209958"/>
    <lineage>
        <taxon>Bacteria</taxon>
        <taxon>Pseudomonadati</taxon>
        <taxon>Pseudomonadota</taxon>
        <taxon>Alphaproteobacteria</taxon>
        <taxon>Hyphomicrobiales</taxon>
        <taxon>Phyllobacteriaceae</taxon>
        <taxon>Mesorhizobium</taxon>
    </lineage>
</organism>
<evidence type="ECO:0000313" key="3">
    <source>
        <dbReference type="Proteomes" id="UP001276564"/>
    </source>
</evidence>
<evidence type="ECO:0000313" key="2">
    <source>
        <dbReference type="EMBL" id="MDX8539423.1"/>
    </source>
</evidence>
<protein>
    <submittedName>
        <fullName evidence="2">Glycosyltransferase family 2 protein</fullName>
        <ecNumber evidence="2">2.4.-.-</ecNumber>
    </submittedName>
</protein>
<dbReference type="CDD" id="cd00761">
    <property type="entry name" value="Glyco_tranf_GTA_type"/>
    <property type="match status" value="1"/>
</dbReference>
<gene>
    <name evidence="2" type="ORF">RFM23_17530</name>
</gene>
<dbReference type="PANTHER" id="PTHR43685:SF2">
    <property type="entry name" value="GLYCOSYLTRANSFERASE 2-LIKE DOMAIN-CONTAINING PROTEIN"/>
    <property type="match status" value="1"/>
</dbReference>
<dbReference type="Gene3D" id="3.90.550.10">
    <property type="entry name" value="Spore Coat Polysaccharide Biosynthesis Protein SpsA, Chain A"/>
    <property type="match status" value="1"/>
</dbReference>
<reference evidence="2 3" key="1">
    <citation type="submission" date="2023-08" db="EMBL/GenBank/DDBJ databases">
        <title>Implementing the SeqCode for naming new Mesorhizobium species isolated from Vachellia karroo root nodules.</title>
        <authorList>
            <person name="Van Lill M."/>
        </authorList>
    </citation>
    <scope>NUCLEOTIDE SEQUENCE [LARGE SCALE GENOMIC DNA]</scope>
    <source>
        <strain evidence="2 3">VK4B</strain>
    </source>
</reference>
<dbReference type="Proteomes" id="UP001276564">
    <property type="component" value="Unassembled WGS sequence"/>
</dbReference>
<keyword evidence="2" id="KW-0328">Glycosyltransferase</keyword>
<evidence type="ECO:0000259" key="1">
    <source>
        <dbReference type="Pfam" id="PF00535"/>
    </source>
</evidence>
<proteinExistence type="predicted"/>
<dbReference type="InterPro" id="IPR029044">
    <property type="entry name" value="Nucleotide-diphossugar_trans"/>
</dbReference>
<comment type="caution">
    <text evidence="2">The sequence shown here is derived from an EMBL/GenBank/DDBJ whole genome shotgun (WGS) entry which is preliminary data.</text>
</comment>
<dbReference type="GO" id="GO:0016757">
    <property type="term" value="F:glycosyltransferase activity"/>
    <property type="evidence" value="ECO:0007669"/>
    <property type="project" value="UniProtKB-KW"/>
</dbReference>
<dbReference type="PANTHER" id="PTHR43685">
    <property type="entry name" value="GLYCOSYLTRANSFERASE"/>
    <property type="match status" value="1"/>
</dbReference>
<dbReference type="RefSeq" id="WP_320320912.1">
    <property type="nucleotide sequence ID" value="NZ_JAVIIP010000008.1"/>
</dbReference>
<keyword evidence="2" id="KW-0808">Transferase</keyword>
<keyword evidence="3" id="KW-1185">Reference proteome</keyword>
<dbReference type="EC" id="2.4.-.-" evidence="2"/>
<sequence length="318" mass="34917">MPNSFPAAQGAVVTPRLAVVIPARNRRGSLPRTLASVLSDPRPDIELVVVDDGSEDDTEAYLASLADPRLAWRRLPVPSGANRARNEGAALTSAPLIAFLDSDDAFCPGRIERLIAFFDANPDVACTIDGFMDVADRRQRLHRLPDPTPDAERLRRLLLCHCVPLTNSTVTVRRSAFASIGGYDDGLYRHQDREFLVRLGRQHRIAFGKAVDVLKYREANSMSRSHAGYIAGLSDFVARCEDYQTQDYATILSYLTLRGILKALAQGSFGVALAEIMAWRRASNLPGGFGVVTGYFAGRRQRRQLEQSLAQAATTSAE</sequence>
<dbReference type="Pfam" id="PF00535">
    <property type="entry name" value="Glycos_transf_2"/>
    <property type="match status" value="1"/>
</dbReference>
<dbReference type="InterPro" id="IPR001173">
    <property type="entry name" value="Glyco_trans_2-like"/>
</dbReference>
<name>A0ABU5AQ52_9HYPH</name>